<dbReference type="SUPFAM" id="SSF53850">
    <property type="entry name" value="Periplasmic binding protein-like II"/>
    <property type="match status" value="1"/>
</dbReference>
<protein>
    <submittedName>
        <fullName evidence="3">ABC transporter substrate-binding protein</fullName>
    </submittedName>
</protein>
<evidence type="ECO:0000313" key="4">
    <source>
        <dbReference type="Proteomes" id="UP001500305"/>
    </source>
</evidence>
<name>A0ABN3DDY8_9ACTN</name>
<dbReference type="RefSeq" id="WP_344634542.1">
    <property type="nucleotide sequence ID" value="NZ_BAAATR010000002.1"/>
</dbReference>
<sequence>MTTMPHHRSVRTAALLAALVLLAVPACTRAGEGDDSPVPQVPGGAFSVGLTEPDHLTPGRTTSSYALQVLQGLFDTPVALDPGDGHVIPQAATSVQSPDQRVWTLRFRPGATFHNGEPVTAQSFADAWDAAAYGPNGWEANSYFAQIDGYAALNPADGRRPATDRLSGLRVLDPTTLQVTLAAPFSQFPMLLAFPAFAPLPRAAFTDPDGYDRHPVGNGPFAMDGDWQHNQRIDLVRAASYTGTRPATADAVHFRIFTSKDTAFTELRAGHLDFMSTVPAARAYEAKRTFGKRYSVRPSGTMDYLGLPLWDHRYANPDVRRAISMAIDRGGITRAIYNEVHIPADSVVAAMIPGHRAGACGETCGYQPVKARELLDRAGGFSGPMELYFANSDPTYEQWMTAVANELRQNLGIRDVTFRKMAAADLGPILNSRKTTGPYRQNWVIDYPSMQNYLAGLYNHDNRMGWRNPRFDELLAKGDAALTRQQSTAYYQQAEDIALAELPLIPLWNWQDQSVWSSRVGNIVTDPYVAGLHLDRVTVRH</sequence>
<dbReference type="Gene3D" id="3.10.105.10">
    <property type="entry name" value="Dipeptide-binding Protein, Domain 3"/>
    <property type="match status" value="1"/>
</dbReference>
<dbReference type="PANTHER" id="PTHR30290:SF83">
    <property type="entry name" value="ABC TRANSPORTER SUBSTRATE-BINDING PROTEIN"/>
    <property type="match status" value="1"/>
</dbReference>
<dbReference type="Proteomes" id="UP001500305">
    <property type="component" value="Unassembled WGS sequence"/>
</dbReference>
<feature type="signal peptide" evidence="1">
    <location>
        <begin position="1"/>
        <end position="30"/>
    </location>
</feature>
<dbReference type="InterPro" id="IPR039424">
    <property type="entry name" value="SBP_5"/>
</dbReference>
<feature type="chain" id="PRO_5046531331" evidence="1">
    <location>
        <begin position="31"/>
        <end position="541"/>
    </location>
</feature>
<dbReference type="Gene3D" id="3.90.76.10">
    <property type="entry name" value="Dipeptide-binding Protein, Domain 1"/>
    <property type="match status" value="1"/>
</dbReference>
<dbReference type="InterPro" id="IPR030678">
    <property type="entry name" value="Peptide/Ni-bd"/>
</dbReference>
<proteinExistence type="predicted"/>
<keyword evidence="1" id="KW-0732">Signal</keyword>
<evidence type="ECO:0000313" key="3">
    <source>
        <dbReference type="EMBL" id="GAA2228607.1"/>
    </source>
</evidence>
<evidence type="ECO:0000256" key="1">
    <source>
        <dbReference type="SAM" id="SignalP"/>
    </source>
</evidence>
<gene>
    <name evidence="3" type="ORF">GCM10010430_05410</name>
</gene>
<keyword evidence="4" id="KW-1185">Reference proteome</keyword>
<reference evidence="3 4" key="1">
    <citation type="journal article" date="2019" name="Int. J. Syst. Evol. Microbiol.">
        <title>The Global Catalogue of Microorganisms (GCM) 10K type strain sequencing project: providing services to taxonomists for standard genome sequencing and annotation.</title>
        <authorList>
            <consortium name="The Broad Institute Genomics Platform"/>
            <consortium name="The Broad Institute Genome Sequencing Center for Infectious Disease"/>
            <person name="Wu L."/>
            <person name="Ma J."/>
        </authorList>
    </citation>
    <scope>NUCLEOTIDE SEQUENCE [LARGE SCALE GENOMIC DNA]</scope>
    <source>
        <strain evidence="3 4">JCM 7356</strain>
    </source>
</reference>
<dbReference type="PANTHER" id="PTHR30290">
    <property type="entry name" value="PERIPLASMIC BINDING COMPONENT OF ABC TRANSPORTER"/>
    <property type="match status" value="1"/>
</dbReference>
<dbReference type="CDD" id="cd00995">
    <property type="entry name" value="PBP2_NikA_DppA_OppA_like"/>
    <property type="match status" value="1"/>
</dbReference>
<dbReference type="PIRSF" id="PIRSF002741">
    <property type="entry name" value="MppA"/>
    <property type="match status" value="1"/>
</dbReference>
<organism evidence="3 4">
    <name type="scientific">Kitasatospora cystarginea</name>
    <dbReference type="NCBI Taxonomy" id="58350"/>
    <lineage>
        <taxon>Bacteria</taxon>
        <taxon>Bacillati</taxon>
        <taxon>Actinomycetota</taxon>
        <taxon>Actinomycetes</taxon>
        <taxon>Kitasatosporales</taxon>
        <taxon>Streptomycetaceae</taxon>
        <taxon>Kitasatospora</taxon>
    </lineage>
</organism>
<comment type="caution">
    <text evidence="3">The sequence shown here is derived from an EMBL/GenBank/DDBJ whole genome shotgun (WGS) entry which is preliminary data.</text>
</comment>
<dbReference type="Pfam" id="PF00496">
    <property type="entry name" value="SBP_bac_5"/>
    <property type="match status" value="1"/>
</dbReference>
<dbReference type="InterPro" id="IPR000914">
    <property type="entry name" value="SBP_5_dom"/>
</dbReference>
<feature type="domain" description="Solute-binding protein family 5" evidence="2">
    <location>
        <begin position="87"/>
        <end position="462"/>
    </location>
</feature>
<dbReference type="Gene3D" id="3.40.190.10">
    <property type="entry name" value="Periplasmic binding protein-like II"/>
    <property type="match status" value="1"/>
</dbReference>
<dbReference type="EMBL" id="BAAATR010000002">
    <property type="protein sequence ID" value="GAA2228607.1"/>
    <property type="molecule type" value="Genomic_DNA"/>
</dbReference>
<accession>A0ABN3DDY8</accession>
<evidence type="ECO:0000259" key="2">
    <source>
        <dbReference type="Pfam" id="PF00496"/>
    </source>
</evidence>